<dbReference type="Proteomes" id="UP000026915">
    <property type="component" value="Chromosome 10"/>
</dbReference>
<dbReference type="GO" id="GO:0008270">
    <property type="term" value="F:zinc ion binding"/>
    <property type="evidence" value="ECO:0007669"/>
    <property type="project" value="UniProtKB-KW"/>
</dbReference>
<dbReference type="PANTHER" id="PTHR34222:SF97">
    <property type="entry name" value="CATALYTIC REGION, PUTATIVE-RELATED"/>
    <property type="match status" value="1"/>
</dbReference>
<dbReference type="InterPro" id="IPR001878">
    <property type="entry name" value="Znf_CCHC"/>
</dbReference>
<dbReference type="HOGENOM" id="CLU_991812_0_0_1"/>
<dbReference type="PROSITE" id="PS50158">
    <property type="entry name" value="ZF_CCHC"/>
    <property type="match status" value="1"/>
</dbReference>
<feature type="domain" description="CCHC-type" evidence="2">
    <location>
        <begin position="53"/>
        <end position="66"/>
    </location>
</feature>
<dbReference type="PANTHER" id="PTHR34222">
    <property type="entry name" value="GAG_PRE-INTEGRS DOMAIN-CONTAINING PROTEIN"/>
    <property type="match status" value="1"/>
</dbReference>
<evidence type="ECO:0000259" key="2">
    <source>
        <dbReference type="PROSITE" id="PS50158"/>
    </source>
</evidence>
<protein>
    <submittedName>
        <fullName evidence="3">Uncharacterized protein isoform 1</fullName>
    </submittedName>
</protein>
<dbReference type="OMA" id="EHIFIED"/>
<sequence length="281" mass="31577">MIKHFPSLNEVYNMVLQEESQRSLFIQSQPLIEASAMALIYDSKKKRNMYLVCNHCGKRGHLKDKCFRLIDFPEDFKFTKSKGNFKKGGNVSVNSATVDKENGHFDDVDVSSAVQLSHIQGQIQKLMALVTERGGIEMNQDSPLSTNQQNKPSLVNSALAVTNGLYIMQRYLSAQIPADFKNAFTRQFNNSTNFSCVFPCANLSSDFSLYSKTVCSNACSSLKSNFDNWHHRFGHVSLPIQCDGCPLAKQRKLSFPIHVNASTNSFDLIHVDIWGPYTTLT</sequence>
<evidence type="ECO:0000256" key="1">
    <source>
        <dbReference type="PROSITE-ProRule" id="PRU00047"/>
    </source>
</evidence>
<keyword evidence="1" id="KW-0863">Zinc-finger</keyword>
<reference evidence="3 4" key="1">
    <citation type="journal article" date="2013" name="Genome Biol.">
        <title>The genome sequence of the most widely cultivated cacao type and its use to identify candidate genes regulating pod color.</title>
        <authorList>
            <person name="Motamayor J.C."/>
            <person name="Mockaitis K."/>
            <person name="Schmutz J."/>
            <person name="Haiminen N."/>
            <person name="Iii D.L."/>
            <person name="Cornejo O."/>
            <person name="Findley S.D."/>
            <person name="Zheng P."/>
            <person name="Utro F."/>
            <person name="Royaert S."/>
            <person name="Saski C."/>
            <person name="Jenkins J."/>
            <person name="Podicheti R."/>
            <person name="Zhao M."/>
            <person name="Scheffler B.E."/>
            <person name="Stack J.C."/>
            <person name="Feltus F.A."/>
            <person name="Mustiga G.M."/>
            <person name="Amores F."/>
            <person name="Phillips W."/>
            <person name="Marelli J.P."/>
            <person name="May G.D."/>
            <person name="Shapiro H."/>
            <person name="Ma J."/>
            <person name="Bustamante C.D."/>
            <person name="Schnell R.J."/>
            <person name="Main D."/>
            <person name="Gilbert D."/>
            <person name="Parida L."/>
            <person name="Kuhn D.N."/>
        </authorList>
    </citation>
    <scope>NUCLEOTIDE SEQUENCE [LARGE SCALE GENOMIC DNA]</scope>
    <source>
        <strain evidence="4">cv. Matina 1-6</strain>
    </source>
</reference>
<dbReference type="AlphaFoldDB" id="A0A061FSG4"/>
<dbReference type="InParanoid" id="A0A061FSG4"/>
<dbReference type="GO" id="GO:0003676">
    <property type="term" value="F:nucleic acid binding"/>
    <property type="evidence" value="ECO:0007669"/>
    <property type="project" value="InterPro"/>
</dbReference>
<name>A0A061FSG4_THECC</name>
<accession>A0A061FSG4</accession>
<evidence type="ECO:0000313" key="4">
    <source>
        <dbReference type="Proteomes" id="UP000026915"/>
    </source>
</evidence>
<organism evidence="3 4">
    <name type="scientific">Theobroma cacao</name>
    <name type="common">Cacao</name>
    <name type="synonym">Cocoa</name>
    <dbReference type="NCBI Taxonomy" id="3641"/>
    <lineage>
        <taxon>Eukaryota</taxon>
        <taxon>Viridiplantae</taxon>
        <taxon>Streptophyta</taxon>
        <taxon>Embryophyta</taxon>
        <taxon>Tracheophyta</taxon>
        <taxon>Spermatophyta</taxon>
        <taxon>Magnoliopsida</taxon>
        <taxon>eudicotyledons</taxon>
        <taxon>Gunneridae</taxon>
        <taxon>Pentapetalae</taxon>
        <taxon>rosids</taxon>
        <taxon>malvids</taxon>
        <taxon>Malvales</taxon>
        <taxon>Malvaceae</taxon>
        <taxon>Byttnerioideae</taxon>
        <taxon>Theobroma</taxon>
    </lineage>
</organism>
<evidence type="ECO:0000313" key="3">
    <source>
        <dbReference type="EMBL" id="EOY19838.1"/>
    </source>
</evidence>
<keyword evidence="1" id="KW-0479">Metal-binding</keyword>
<dbReference type="Gramene" id="EOY19838">
    <property type="protein sequence ID" value="EOY19838"/>
    <property type="gene ID" value="TCM_045203"/>
</dbReference>
<dbReference type="eggNOG" id="KOG0017">
    <property type="taxonomic scope" value="Eukaryota"/>
</dbReference>
<keyword evidence="1" id="KW-0862">Zinc</keyword>
<gene>
    <name evidence="3" type="ORF">TCM_045203</name>
</gene>
<proteinExistence type="predicted"/>
<dbReference type="EMBL" id="CM001888">
    <property type="protein sequence ID" value="EOY19838.1"/>
    <property type="molecule type" value="Genomic_DNA"/>
</dbReference>
<keyword evidence="4" id="KW-1185">Reference proteome</keyword>